<sequence length="461" mass="50817">MVGLSDTDGERHRIGRGTILWALGAGLALIATVVLVLGDDARLLRLGLLAALWTALLGAFAAARYRKDANARTGEADRLQQIYELELEREIAARREYELEVEAETRRQVEEEVRDESRRELDALRGELRNLRENLEALLGGDVLVERVALRAESTRLRSLSDQSRVIAAHDDEIRSITSSSSSSVVSAEETQIIDALVEVENAVQEMELRSGDGRGIGSPGRNRPGRGDRPHPVEQWRAGAPRREDSGRTATRRPGQRPPAQVPPQARPAAGHDRQEDQSSRSMRMEVVGEVESPQPMDQRDQPPARPRKPAQAPPPPQKQPPARGPNRPPARRNPPQPPEQPTRQAPPPAPKRPTREEPTRQINRPKRPAPAAPPPAPVPAPVSRATEETAFDGIDGWQPEIEQPVAVEPEPTGRRAARGRRAAPEDGDDAGAHASGRSVSELLAAYSDEQPRRHRRRRD</sequence>
<feature type="compositionally biased region" description="Basic and acidic residues" evidence="2">
    <location>
        <begin position="271"/>
        <end position="280"/>
    </location>
</feature>
<proteinExistence type="predicted"/>
<dbReference type="InterPro" id="IPR046706">
    <property type="entry name" value="DUF6779"/>
</dbReference>
<feature type="coiled-coil region" evidence="1">
    <location>
        <begin position="87"/>
        <end position="141"/>
    </location>
</feature>
<evidence type="ECO:0000313" key="5">
    <source>
        <dbReference type="EMBL" id="AOS61178.1"/>
    </source>
</evidence>
<feature type="domain" description="DUF6779" evidence="4">
    <location>
        <begin position="44"/>
        <end position="156"/>
    </location>
</feature>
<keyword evidence="6" id="KW-1185">Reference proteome</keyword>
<protein>
    <recommendedName>
        <fullName evidence="4">DUF6779 domain-containing protein</fullName>
    </recommendedName>
</protein>
<feature type="transmembrane region" description="Helical" evidence="3">
    <location>
        <begin position="43"/>
        <end position="63"/>
    </location>
</feature>
<feature type="compositionally biased region" description="Pro residues" evidence="2">
    <location>
        <begin position="370"/>
        <end position="382"/>
    </location>
</feature>
<keyword evidence="3" id="KW-0812">Transmembrane</keyword>
<name>A0AAC9HKV4_9PSEU</name>
<evidence type="ECO:0000256" key="2">
    <source>
        <dbReference type="SAM" id="MobiDB-lite"/>
    </source>
</evidence>
<evidence type="ECO:0000256" key="3">
    <source>
        <dbReference type="SAM" id="Phobius"/>
    </source>
</evidence>
<keyword evidence="1" id="KW-0175">Coiled coil</keyword>
<feature type="region of interest" description="Disordered" evidence="2">
    <location>
        <begin position="208"/>
        <end position="461"/>
    </location>
</feature>
<evidence type="ECO:0000313" key="6">
    <source>
        <dbReference type="Proteomes" id="UP000095210"/>
    </source>
</evidence>
<feature type="transmembrane region" description="Helical" evidence="3">
    <location>
        <begin position="19"/>
        <end position="37"/>
    </location>
</feature>
<keyword evidence="3" id="KW-0472">Membrane</keyword>
<dbReference type="KEGG" id="ahm:TL08_01695"/>
<feature type="compositionally biased region" description="Basic and acidic residues" evidence="2">
    <location>
        <begin position="226"/>
        <end position="235"/>
    </location>
</feature>
<dbReference type="Proteomes" id="UP000095210">
    <property type="component" value="Chromosome"/>
</dbReference>
<accession>A0AAC9HKV4</accession>
<dbReference type="EMBL" id="CP014859">
    <property type="protein sequence ID" value="AOS61178.1"/>
    <property type="molecule type" value="Genomic_DNA"/>
</dbReference>
<dbReference type="Pfam" id="PF20570">
    <property type="entry name" value="DUF6779"/>
    <property type="match status" value="1"/>
</dbReference>
<dbReference type="AlphaFoldDB" id="A0AAC9HKV4"/>
<gene>
    <name evidence="5" type="ORF">TL08_01695</name>
</gene>
<dbReference type="RefSeq" id="WP_157420893.1">
    <property type="nucleotide sequence ID" value="NZ_CP014859.1"/>
</dbReference>
<evidence type="ECO:0000259" key="4">
    <source>
        <dbReference type="Pfam" id="PF20570"/>
    </source>
</evidence>
<feature type="compositionally biased region" description="Pro residues" evidence="2">
    <location>
        <begin position="257"/>
        <end position="267"/>
    </location>
</feature>
<keyword evidence="3" id="KW-1133">Transmembrane helix</keyword>
<feature type="compositionally biased region" description="Pro residues" evidence="2">
    <location>
        <begin position="313"/>
        <end position="353"/>
    </location>
</feature>
<reference evidence="6" key="1">
    <citation type="submission" date="2016-03" db="EMBL/GenBank/DDBJ databases">
        <title>Complete genome sequence of the type strain Actinoalloteichus hymeniacidonis DSM 45092.</title>
        <authorList>
            <person name="Schaffert L."/>
            <person name="Albersmeier A."/>
            <person name="Winkler A."/>
            <person name="Kalinowski J."/>
            <person name="Zotchev S."/>
            <person name="Ruckert C."/>
        </authorList>
    </citation>
    <scope>NUCLEOTIDE SEQUENCE [LARGE SCALE GENOMIC DNA]</scope>
    <source>
        <strain evidence="6">HPA177(T) (DSM 45092(T))</strain>
    </source>
</reference>
<organism evidence="5 6">
    <name type="scientific">Actinoalloteichus hymeniacidonis</name>
    <dbReference type="NCBI Taxonomy" id="340345"/>
    <lineage>
        <taxon>Bacteria</taxon>
        <taxon>Bacillati</taxon>
        <taxon>Actinomycetota</taxon>
        <taxon>Actinomycetes</taxon>
        <taxon>Pseudonocardiales</taxon>
        <taxon>Pseudonocardiaceae</taxon>
        <taxon>Actinoalloteichus</taxon>
    </lineage>
</organism>
<evidence type="ECO:0000256" key="1">
    <source>
        <dbReference type="SAM" id="Coils"/>
    </source>
</evidence>